<keyword evidence="2" id="KW-1185">Reference proteome</keyword>
<proteinExistence type="predicted"/>
<evidence type="ECO:0000313" key="2">
    <source>
        <dbReference type="Proteomes" id="UP000000303"/>
    </source>
</evidence>
<reference evidence="1 2" key="1">
    <citation type="journal article" date="2011" name="Arch. Virol.">
        <title>The genomes and comparative genomics of Lactobacillus delbrueckii phages.</title>
        <authorList>
            <person name="Riipinen K.A."/>
            <person name="Forsman P."/>
            <person name="Alatossava T."/>
        </authorList>
    </citation>
    <scope>NUCLEOTIDE SEQUENCE [LARGE SCALE GENOMIC DNA]</scope>
</reference>
<dbReference type="RefSeq" id="YP_007002373.1">
    <property type="nucleotide sequence ID" value="NC_019449.1"/>
</dbReference>
<sequence>MTLVNELLAYYKENTEDFNSDIEELDSWAGYLGDERVVPMEELSDFYQGVDPLEVLRRAFFGYDDVNSTSEKREQFNPNRDYFYLNGYGIS</sequence>
<accession>F8J190</accession>
<name>F8J190_9CAUD</name>
<organism evidence="1 2">
    <name type="scientific">Lactobacillus phage c5</name>
    <dbReference type="NCBI Taxonomy" id="2892341"/>
    <lineage>
        <taxon>Viruses</taxon>
        <taxon>Duplodnaviria</taxon>
        <taxon>Heunggongvirae</taxon>
        <taxon>Uroviricota</taxon>
        <taxon>Caudoviricetes</taxon>
        <taxon>Cequinquevirus</taxon>
        <taxon>Cequinquevirus c5</taxon>
    </lineage>
</organism>
<protein>
    <submittedName>
        <fullName evidence="1">Uncharacterized protein</fullName>
    </submittedName>
</protein>
<dbReference type="EMBL" id="EU340421">
    <property type="protein sequence ID" value="ACA63328.1"/>
    <property type="molecule type" value="Genomic_DNA"/>
</dbReference>
<dbReference type="KEGG" id="vg:14006360"/>
<evidence type="ECO:0000313" key="1">
    <source>
        <dbReference type="EMBL" id="ACA63328.1"/>
    </source>
</evidence>
<dbReference type="Proteomes" id="UP000000303">
    <property type="component" value="Segment"/>
</dbReference>
<dbReference type="GeneID" id="14006360"/>